<dbReference type="InterPro" id="IPR050482">
    <property type="entry name" value="Sensor_HK_TwoCompSys"/>
</dbReference>
<protein>
    <recommendedName>
        <fullName evidence="2">histidine kinase</fullName>
        <ecNumber evidence="2">2.7.13.3</ecNumber>
    </recommendedName>
</protein>
<keyword evidence="5" id="KW-0547">Nucleotide-binding</keyword>
<evidence type="ECO:0000313" key="11">
    <source>
        <dbReference type="EMBL" id="ANF97371.1"/>
    </source>
</evidence>
<organism evidence="11 12">
    <name type="scientific">Paenibacillus bovis</name>
    <dbReference type="NCBI Taxonomy" id="1616788"/>
    <lineage>
        <taxon>Bacteria</taxon>
        <taxon>Bacillati</taxon>
        <taxon>Bacillota</taxon>
        <taxon>Bacilli</taxon>
        <taxon>Bacillales</taxon>
        <taxon>Paenibacillaceae</taxon>
        <taxon>Paenibacillus</taxon>
    </lineage>
</organism>
<accession>A0A172ZIA3</accession>
<name>A0A172ZIA3_9BACL</name>
<dbReference type="Gene3D" id="1.20.5.1930">
    <property type="match status" value="1"/>
</dbReference>
<evidence type="ECO:0000256" key="3">
    <source>
        <dbReference type="ARBA" id="ARBA00022553"/>
    </source>
</evidence>
<dbReference type="GO" id="GO:0046983">
    <property type="term" value="F:protein dimerization activity"/>
    <property type="evidence" value="ECO:0007669"/>
    <property type="project" value="InterPro"/>
</dbReference>
<dbReference type="PANTHER" id="PTHR24421">
    <property type="entry name" value="NITRATE/NITRITE SENSOR PROTEIN NARX-RELATED"/>
    <property type="match status" value="1"/>
</dbReference>
<dbReference type="EC" id="2.7.13.3" evidence="2"/>
<evidence type="ECO:0000259" key="10">
    <source>
        <dbReference type="Pfam" id="PF07730"/>
    </source>
</evidence>
<feature type="compositionally biased region" description="Basic residues" evidence="9">
    <location>
        <begin position="12"/>
        <end position="22"/>
    </location>
</feature>
<evidence type="ECO:0000256" key="6">
    <source>
        <dbReference type="ARBA" id="ARBA00022777"/>
    </source>
</evidence>
<evidence type="ECO:0000256" key="1">
    <source>
        <dbReference type="ARBA" id="ARBA00000085"/>
    </source>
</evidence>
<dbReference type="STRING" id="1616788.AR543_16080"/>
<reference evidence="11 12" key="2">
    <citation type="journal article" date="2016" name="Int. J. Syst. Evol. Microbiol.">
        <title>Paenibacillus bovis sp. nov., isolated from raw yak (Bos grunniens) milk.</title>
        <authorList>
            <person name="Gao C."/>
            <person name="Han J."/>
            <person name="Liu Z."/>
            <person name="Xu X."/>
            <person name="Hang F."/>
            <person name="Wu Z."/>
        </authorList>
    </citation>
    <scope>NUCLEOTIDE SEQUENCE [LARGE SCALE GENOMIC DNA]</scope>
    <source>
        <strain evidence="11 12">BD3526</strain>
    </source>
</reference>
<keyword evidence="3" id="KW-0597">Phosphoprotein</keyword>
<keyword evidence="8" id="KW-0902">Two-component regulatory system</keyword>
<dbReference type="SUPFAM" id="SSF55874">
    <property type="entry name" value="ATPase domain of HSP90 chaperone/DNA topoisomerase II/histidine kinase"/>
    <property type="match status" value="1"/>
</dbReference>
<dbReference type="RefSeq" id="WP_060535482.1">
    <property type="nucleotide sequence ID" value="NZ_CP013023.1"/>
</dbReference>
<dbReference type="OrthoDB" id="9781904at2"/>
<evidence type="ECO:0000256" key="4">
    <source>
        <dbReference type="ARBA" id="ARBA00022679"/>
    </source>
</evidence>
<feature type="region of interest" description="Disordered" evidence="9">
    <location>
        <begin position="1"/>
        <end position="23"/>
    </location>
</feature>
<evidence type="ECO:0000256" key="7">
    <source>
        <dbReference type="ARBA" id="ARBA00022840"/>
    </source>
</evidence>
<dbReference type="Pfam" id="PF07730">
    <property type="entry name" value="HisKA_3"/>
    <property type="match status" value="1"/>
</dbReference>
<proteinExistence type="predicted"/>
<evidence type="ECO:0000256" key="8">
    <source>
        <dbReference type="ARBA" id="ARBA00023012"/>
    </source>
</evidence>
<evidence type="ECO:0000256" key="9">
    <source>
        <dbReference type="SAM" id="MobiDB-lite"/>
    </source>
</evidence>
<evidence type="ECO:0000256" key="5">
    <source>
        <dbReference type="ARBA" id="ARBA00022741"/>
    </source>
</evidence>
<dbReference type="GO" id="GO:0000155">
    <property type="term" value="F:phosphorelay sensor kinase activity"/>
    <property type="evidence" value="ECO:0007669"/>
    <property type="project" value="InterPro"/>
</dbReference>
<keyword evidence="4" id="KW-0808">Transferase</keyword>
<comment type="catalytic activity">
    <reaction evidence="1">
        <text>ATP + protein L-histidine = ADP + protein N-phospho-L-histidine.</text>
        <dbReference type="EC" id="2.7.13.3"/>
    </reaction>
</comment>
<dbReference type="EMBL" id="CP013023">
    <property type="protein sequence ID" value="ANF97371.1"/>
    <property type="molecule type" value="Genomic_DNA"/>
</dbReference>
<dbReference type="GO" id="GO:0005524">
    <property type="term" value="F:ATP binding"/>
    <property type="evidence" value="ECO:0007669"/>
    <property type="project" value="UniProtKB-KW"/>
</dbReference>
<dbReference type="Gene3D" id="3.30.565.10">
    <property type="entry name" value="Histidine kinase-like ATPase, C-terminal domain"/>
    <property type="match status" value="1"/>
</dbReference>
<keyword evidence="6" id="KW-0418">Kinase</keyword>
<keyword evidence="7" id="KW-0067">ATP-binding</keyword>
<dbReference type="AlphaFoldDB" id="A0A172ZIA3"/>
<dbReference type="InterPro" id="IPR011712">
    <property type="entry name" value="Sig_transdc_His_kin_sub3_dim/P"/>
</dbReference>
<reference evidence="12" key="1">
    <citation type="submission" date="2015-10" db="EMBL/GenBank/DDBJ databases">
        <title>Genome of Paenibacillus bovis sp. nov.</title>
        <authorList>
            <person name="Wu Z."/>
            <person name="Gao C."/>
            <person name="Liu Z."/>
            <person name="Zheng H."/>
        </authorList>
    </citation>
    <scope>NUCLEOTIDE SEQUENCE [LARGE SCALE GENOMIC DNA]</scope>
    <source>
        <strain evidence="12">BD3526</strain>
    </source>
</reference>
<evidence type="ECO:0000313" key="12">
    <source>
        <dbReference type="Proteomes" id="UP000078148"/>
    </source>
</evidence>
<evidence type="ECO:0000256" key="2">
    <source>
        <dbReference type="ARBA" id="ARBA00012438"/>
    </source>
</evidence>
<sequence>MKSANVGSALHCKTKQNQRSQKKYADIPVIPHAAIDEQTIPLGLSASSHSFPNKQADFHYCTSPVQYPSTLLTEQWITEQLLTEERRRIARDIHNVVSHTLTISVIQLDIAQKLLDINPTVTREKLESSQELIRHGIEEIRRFIHHMASQTPSMNLTSEIALIINNIYKHTSIEIDCAVGSLPELAYSQQKLICQALQEGITNGIRHGRSGCFRFWLHQQNEQIVFKLANKGSCPSKVHFGFGLSTLQQRVEDGGGTLNLCSNTPDWTQLFIQMPICNAAGEAYE</sequence>
<gene>
    <name evidence="11" type="ORF">AR543_16080</name>
</gene>
<dbReference type="GO" id="GO:0016020">
    <property type="term" value="C:membrane"/>
    <property type="evidence" value="ECO:0007669"/>
    <property type="project" value="InterPro"/>
</dbReference>
<feature type="domain" description="Signal transduction histidine kinase subgroup 3 dimerisation and phosphoacceptor" evidence="10">
    <location>
        <begin position="85"/>
        <end position="149"/>
    </location>
</feature>
<dbReference type="Proteomes" id="UP000078148">
    <property type="component" value="Chromosome"/>
</dbReference>
<keyword evidence="12" id="KW-1185">Reference proteome</keyword>
<dbReference type="PANTHER" id="PTHR24421:SF10">
    <property type="entry name" value="NITRATE_NITRITE SENSOR PROTEIN NARQ"/>
    <property type="match status" value="1"/>
</dbReference>
<dbReference type="InterPro" id="IPR036890">
    <property type="entry name" value="HATPase_C_sf"/>
</dbReference>
<dbReference type="KEGG" id="pbv:AR543_16080"/>